<feature type="region of interest" description="Disordered" evidence="2">
    <location>
        <begin position="418"/>
        <end position="479"/>
    </location>
</feature>
<evidence type="ECO:0000313" key="4">
    <source>
        <dbReference type="Ensembl" id="ENSLACP00000015837.1"/>
    </source>
</evidence>
<evidence type="ECO:0000256" key="1">
    <source>
        <dbReference type="PROSITE-ProRule" id="PRU00042"/>
    </source>
</evidence>
<name>H3B1R6_LATCH</name>
<dbReference type="InterPro" id="IPR013087">
    <property type="entry name" value="Znf_C2H2_type"/>
</dbReference>
<protein>
    <recommendedName>
        <fullName evidence="3">C2H2-type domain-containing protein</fullName>
    </recommendedName>
</protein>
<dbReference type="GeneTree" id="ENSGT00940000160595"/>
<dbReference type="Proteomes" id="UP000008672">
    <property type="component" value="Unassembled WGS sequence"/>
</dbReference>
<dbReference type="Ensembl" id="ENSLACT00000015947.1">
    <property type="protein sequence ID" value="ENSLACP00000015837.1"/>
    <property type="gene ID" value="ENSLACG00000013946.1"/>
</dbReference>
<sequence length="966" mass="108128">NKADYGMSSDTSKFKVKDFKLVKYCCNKCQFTTKSTLQYWKHLLQHGDIKFTCSYCKNVSNAKSMFQRHLVIHSGTFPYKCEYGAVRNDYSMKCTKETHDTIKRKGQCVFQHRKQKKCFIKLNTTLDGQSERQKGFFQVDLDASVLPTEVSDPEQVQNCNADSLSSNSENFKFDFFVEELEESVKLSSSATVGDSVSLVGTENGKVQVEVLSPKQVPLLPGVTLTVVAPSEFVVPEKCLAQPVEVKTVNGIQQLVLNFIPQEDVYPEFLENNTREIESLSFEKALTDCTNKSSTYSQQNTLFFQAVKSHKEIGSESINSKPLHNFKSFEKHPDPVSLASEATGKEMPFKNIDDDPTLKPNLGSEVLYQKSIHDLDQGEVNVLKIDPRLKISVLDSKVISGPQKAVKETKHNFHNAAWERISSPTRSTSSGEKLCVGKPKKSIERTSYSSNPVVPSRLEKNTDIEGIPVQNGSNSPVKLGNDIDQVELYSNNKESSEFQSTDGGSTTEGPIIVSVFSLSGGINVPEQVRWMNEHSCDQDLESKASALFQRNFKTLDEASSEDSVPLSSFCKTDILGSSSSINSLKMSQSLKKNEDVYLQQLSSGVAVVEKAQVSSFVTKEEKDNHEVKPRVPKNLASGIQVRKNDASAASFHVASPIFIPKGTVLRVLDSCNDSVQSRPCAKSRKASFHSAYHEQMLLPRPVPFSTSEYLSTSVLHSANKAKTLATSNRANERLTKQTSKQNRNCKPIKQSGLVEAKIDSDLKSTEHTCLVKSANAEKVKNCTKRKQKYSEAEGVSKKKRLNDFSFDMMTKQIRLQPLKGNQLINDPQVIPNQPVVVLNRPDIDAPAVSNVMKTTSQNKSHAVKVGLSKRTKFCHRAKQHRQSKLTPQNCKVFISVKKWPMQNMKLKNPQKNNSQVVSSDSGQPFHCTFRCWFCGRIYFNQEEWITHGQRHLTEATKDWDVLCSELQ</sequence>
<evidence type="ECO:0000313" key="5">
    <source>
        <dbReference type="Proteomes" id="UP000008672"/>
    </source>
</evidence>
<evidence type="ECO:0000256" key="2">
    <source>
        <dbReference type="SAM" id="MobiDB-lite"/>
    </source>
</evidence>
<keyword evidence="5" id="KW-1185">Reference proteome</keyword>
<dbReference type="Bgee" id="ENSLACG00000013946">
    <property type="expression patterns" value="Expressed in post-anal tail muscle and 2 other cell types or tissues"/>
</dbReference>
<reference evidence="4" key="3">
    <citation type="submission" date="2025-09" db="UniProtKB">
        <authorList>
            <consortium name="Ensembl"/>
        </authorList>
    </citation>
    <scope>IDENTIFICATION</scope>
</reference>
<feature type="compositionally biased region" description="Polar residues" evidence="2">
    <location>
        <begin position="421"/>
        <end position="430"/>
    </location>
</feature>
<dbReference type="InterPro" id="IPR036236">
    <property type="entry name" value="Znf_C2H2_sf"/>
</dbReference>
<keyword evidence="1" id="KW-0479">Metal-binding</keyword>
<dbReference type="InParanoid" id="H3B1R6"/>
<keyword evidence="1" id="KW-0863">Zinc-finger</keyword>
<reference evidence="4" key="2">
    <citation type="submission" date="2025-08" db="UniProtKB">
        <authorList>
            <consortium name="Ensembl"/>
        </authorList>
    </citation>
    <scope>IDENTIFICATION</scope>
</reference>
<dbReference type="SMART" id="SM00355">
    <property type="entry name" value="ZnF_C2H2"/>
    <property type="match status" value="3"/>
</dbReference>
<proteinExistence type="predicted"/>
<dbReference type="eggNOG" id="KOG1721">
    <property type="taxonomic scope" value="Eukaryota"/>
</dbReference>
<dbReference type="FunCoup" id="H3B1R6">
    <property type="interactions" value="290"/>
</dbReference>
<dbReference type="HOGENOM" id="CLU_015341_0_0_1"/>
<organism evidence="4 5">
    <name type="scientific">Latimeria chalumnae</name>
    <name type="common">Coelacanth</name>
    <dbReference type="NCBI Taxonomy" id="7897"/>
    <lineage>
        <taxon>Eukaryota</taxon>
        <taxon>Metazoa</taxon>
        <taxon>Chordata</taxon>
        <taxon>Craniata</taxon>
        <taxon>Vertebrata</taxon>
        <taxon>Euteleostomi</taxon>
        <taxon>Coelacanthiformes</taxon>
        <taxon>Coelacanthidae</taxon>
        <taxon>Latimeria</taxon>
    </lineage>
</organism>
<evidence type="ECO:0000259" key="3">
    <source>
        <dbReference type="PROSITE" id="PS50157"/>
    </source>
</evidence>
<gene>
    <name evidence="4" type="primary">LOC102347433</name>
</gene>
<dbReference type="STRING" id="7897.ENSLACP00000015837"/>
<dbReference type="PROSITE" id="PS00028">
    <property type="entry name" value="ZINC_FINGER_C2H2_1"/>
    <property type="match status" value="1"/>
</dbReference>
<feature type="domain" description="C2H2-type" evidence="3">
    <location>
        <begin position="51"/>
        <end position="78"/>
    </location>
</feature>
<keyword evidence="1" id="KW-0862">Zinc</keyword>
<dbReference type="GO" id="GO:0008270">
    <property type="term" value="F:zinc ion binding"/>
    <property type="evidence" value="ECO:0007669"/>
    <property type="project" value="UniProtKB-KW"/>
</dbReference>
<dbReference type="Gene3D" id="3.30.160.60">
    <property type="entry name" value="Classic Zinc Finger"/>
    <property type="match status" value="1"/>
</dbReference>
<reference evidence="5" key="1">
    <citation type="submission" date="2011-08" db="EMBL/GenBank/DDBJ databases">
        <title>The draft genome of Latimeria chalumnae.</title>
        <authorList>
            <person name="Di Palma F."/>
            <person name="Alfoldi J."/>
            <person name="Johnson J."/>
            <person name="Berlin A."/>
            <person name="Gnerre S."/>
            <person name="Jaffe D."/>
            <person name="MacCallum I."/>
            <person name="Young S."/>
            <person name="Walker B.J."/>
            <person name="Lander E."/>
            <person name="Lindblad-Toh K."/>
        </authorList>
    </citation>
    <scope>NUCLEOTIDE SEQUENCE [LARGE SCALE GENOMIC DNA]</scope>
    <source>
        <strain evidence="5">Wild caught</strain>
    </source>
</reference>
<dbReference type="EMBL" id="AFYH01068186">
    <property type="status" value="NOT_ANNOTATED_CDS"/>
    <property type="molecule type" value="Genomic_DNA"/>
</dbReference>
<accession>H3B1R6</accession>
<dbReference type="SUPFAM" id="SSF57667">
    <property type="entry name" value="beta-beta-alpha zinc fingers"/>
    <property type="match status" value="1"/>
</dbReference>
<dbReference type="OMA" id="CEYGAVR"/>
<dbReference type="PROSITE" id="PS50157">
    <property type="entry name" value="ZINC_FINGER_C2H2_2"/>
    <property type="match status" value="1"/>
</dbReference>
<dbReference type="AlphaFoldDB" id="H3B1R6"/>